<name>A0ABN8ZPA8_RANTA</name>
<keyword evidence="2" id="KW-1185">Reference proteome</keyword>
<evidence type="ECO:0000313" key="1">
    <source>
        <dbReference type="EMBL" id="CAI9175740.1"/>
    </source>
</evidence>
<dbReference type="Proteomes" id="UP001176941">
    <property type="component" value="Chromosome 5"/>
</dbReference>
<organism evidence="1 2">
    <name type="scientific">Rangifer tarandus platyrhynchus</name>
    <name type="common">Svalbard reindeer</name>
    <dbReference type="NCBI Taxonomy" id="3082113"/>
    <lineage>
        <taxon>Eukaryota</taxon>
        <taxon>Metazoa</taxon>
        <taxon>Chordata</taxon>
        <taxon>Craniata</taxon>
        <taxon>Vertebrata</taxon>
        <taxon>Euteleostomi</taxon>
        <taxon>Mammalia</taxon>
        <taxon>Eutheria</taxon>
        <taxon>Laurasiatheria</taxon>
        <taxon>Artiodactyla</taxon>
        <taxon>Ruminantia</taxon>
        <taxon>Pecora</taxon>
        <taxon>Cervidae</taxon>
        <taxon>Odocoileinae</taxon>
        <taxon>Rangifer</taxon>
    </lineage>
</organism>
<evidence type="ECO:0000313" key="2">
    <source>
        <dbReference type="Proteomes" id="UP001176941"/>
    </source>
</evidence>
<accession>A0ABN8ZPA8</accession>
<reference evidence="1" key="1">
    <citation type="submission" date="2023-04" db="EMBL/GenBank/DDBJ databases">
        <authorList>
            <consortium name="ELIXIR-Norway"/>
        </authorList>
    </citation>
    <scope>NUCLEOTIDE SEQUENCE [LARGE SCALE GENOMIC DNA]</scope>
</reference>
<gene>
    <name evidence="1" type="ORF">MRATA1EN1_LOCUS24702</name>
</gene>
<proteinExistence type="predicted"/>
<dbReference type="EMBL" id="OX459941">
    <property type="protein sequence ID" value="CAI9175740.1"/>
    <property type="molecule type" value="Genomic_DNA"/>
</dbReference>
<sequence>MLVAEGRHFPSCVLRGASRAEGAADARLQLTLEQLQAPGPGPGLWNLSTIRDAALHPAGCSALGSRRGPRWASSHPDFPAPRWAHELDTPPGHQVKFGDETVSCKSYAYKE</sequence>
<protein>
    <submittedName>
        <fullName evidence="1">Uncharacterized protein</fullName>
    </submittedName>
</protein>